<gene>
    <name evidence="1" type="primary">PARPA_10300.1 scaffold 40090</name>
</gene>
<sequence length="94" mass="10296">MPNIVIDQVAILALADSVKALHSRLDVSEKAQQALINNYFRQEVNVLHSVISNLEKFVRSPTTVPADSFPIVNTAVLTKSAQRARPQHSGPQPP</sequence>
<dbReference type="Proteomes" id="UP000054107">
    <property type="component" value="Unassembled WGS sequence"/>
</dbReference>
<evidence type="ECO:0000313" key="2">
    <source>
        <dbReference type="Proteomes" id="UP000054107"/>
    </source>
</evidence>
<dbReference type="EMBL" id="LN732835">
    <property type="protein sequence ID" value="CEP16045.1"/>
    <property type="molecule type" value="Genomic_DNA"/>
</dbReference>
<proteinExistence type="predicted"/>
<name>A0A0B7NBX1_9FUNG</name>
<dbReference type="AlphaFoldDB" id="A0A0B7NBX1"/>
<protein>
    <submittedName>
        <fullName evidence="1">Uncharacterized protein</fullName>
    </submittedName>
</protein>
<organism evidence="1 2">
    <name type="scientific">Parasitella parasitica</name>
    <dbReference type="NCBI Taxonomy" id="35722"/>
    <lineage>
        <taxon>Eukaryota</taxon>
        <taxon>Fungi</taxon>
        <taxon>Fungi incertae sedis</taxon>
        <taxon>Mucoromycota</taxon>
        <taxon>Mucoromycotina</taxon>
        <taxon>Mucoromycetes</taxon>
        <taxon>Mucorales</taxon>
        <taxon>Mucorineae</taxon>
        <taxon>Mucoraceae</taxon>
        <taxon>Parasitella</taxon>
    </lineage>
</organism>
<keyword evidence="2" id="KW-1185">Reference proteome</keyword>
<reference evidence="1 2" key="1">
    <citation type="submission" date="2014-09" db="EMBL/GenBank/DDBJ databases">
        <authorList>
            <person name="Ellenberger Sabrina"/>
        </authorList>
    </citation>
    <scope>NUCLEOTIDE SEQUENCE [LARGE SCALE GENOMIC DNA]</scope>
    <source>
        <strain evidence="1 2">CBS 412.66</strain>
    </source>
</reference>
<evidence type="ECO:0000313" key="1">
    <source>
        <dbReference type="EMBL" id="CEP16045.1"/>
    </source>
</evidence>
<accession>A0A0B7NBX1</accession>